<name>A0A8C3U6G1_CATUS</name>
<evidence type="ECO:0000313" key="2">
    <source>
        <dbReference type="Ensembl" id="ENSCUSP00005008487.1"/>
    </source>
</evidence>
<keyword evidence="3" id="KW-1185">Reference proteome</keyword>
<evidence type="ECO:0000256" key="1">
    <source>
        <dbReference type="SAM" id="MobiDB-lite"/>
    </source>
</evidence>
<organism evidence="2 3">
    <name type="scientific">Catharus ustulatus</name>
    <name type="common">Russet-backed thrush</name>
    <name type="synonym">Hylocichla ustulatus</name>
    <dbReference type="NCBI Taxonomy" id="91951"/>
    <lineage>
        <taxon>Eukaryota</taxon>
        <taxon>Metazoa</taxon>
        <taxon>Chordata</taxon>
        <taxon>Craniata</taxon>
        <taxon>Vertebrata</taxon>
        <taxon>Euteleostomi</taxon>
        <taxon>Archelosauria</taxon>
        <taxon>Archosauria</taxon>
        <taxon>Dinosauria</taxon>
        <taxon>Saurischia</taxon>
        <taxon>Theropoda</taxon>
        <taxon>Coelurosauria</taxon>
        <taxon>Aves</taxon>
        <taxon>Neognathae</taxon>
        <taxon>Neoaves</taxon>
        <taxon>Telluraves</taxon>
        <taxon>Australaves</taxon>
        <taxon>Passeriformes</taxon>
        <taxon>Turdidae</taxon>
        <taxon>Catharus</taxon>
    </lineage>
</organism>
<reference evidence="2" key="2">
    <citation type="submission" date="2025-08" db="UniProtKB">
        <authorList>
            <consortium name="Ensembl"/>
        </authorList>
    </citation>
    <scope>IDENTIFICATION</scope>
</reference>
<reference evidence="2" key="3">
    <citation type="submission" date="2025-09" db="UniProtKB">
        <authorList>
            <consortium name="Ensembl"/>
        </authorList>
    </citation>
    <scope>IDENTIFICATION</scope>
</reference>
<sequence>MLHPFPAAFYQLKEKQLPKCAGQDNSLGRTSPAVRMTIKASGSKRPSSHVLSPSSQAQRHDGNTSSGERLHIVTAVFSGKRGLICLISCILNLINKSH</sequence>
<dbReference type="Ensembl" id="ENSCUST00005008842.1">
    <property type="protein sequence ID" value="ENSCUSP00005008487.1"/>
    <property type="gene ID" value="ENSCUSG00005005324.1"/>
</dbReference>
<evidence type="ECO:0000313" key="3">
    <source>
        <dbReference type="Proteomes" id="UP000694563"/>
    </source>
</evidence>
<accession>A0A8C3U6G1</accession>
<proteinExistence type="predicted"/>
<dbReference type="Proteomes" id="UP000694563">
    <property type="component" value="Chromosome Z"/>
</dbReference>
<reference evidence="2" key="1">
    <citation type="submission" date="2020-10" db="EMBL/GenBank/DDBJ databases">
        <title>Catharus ustulatus (Swainson's thrush) genome, bCatUst1, primary haplotype v2.</title>
        <authorList>
            <person name="Delmore K."/>
            <person name="Vafadar M."/>
            <person name="Formenti G."/>
            <person name="Chow W."/>
            <person name="Pelan S."/>
            <person name="Howe K."/>
            <person name="Rhie A."/>
            <person name="Mountcastle J."/>
            <person name="Haase B."/>
            <person name="Fedrigo O."/>
            <person name="Jarvis E.D."/>
        </authorList>
    </citation>
    <scope>NUCLEOTIDE SEQUENCE [LARGE SCALE GENOMIC DNA]</scope>
</reference>
<dbReference type="AlphaFoldDB" id="A0A8C3U6G1"/>
<feature type="region of interest" description="Disordered" evidence="1">
    <location>
        <begin position="38"/>
        <end position="66"/>
    </location>
</feature>
<protein>
    <submittedName>
        <fullName evidence="2">Uncharacterized protein</fullName>
    </submittedName>
</protein>
<feature type="compositionally biased region" description="Polar residues" evidence="1">
    <location>
        <begin position="49"/>
        <end position="66"/>
    </location>
</feature>